<evidence type="ECO:0000313" key="3">
    <source>
        <dbReference type="Proteomes" id="UP000887116"/>
    </source>
</evidence>
<proteinExistence type="predicted"/>
<accession>A0A8X6M229</accession>
<organism evidence="2 3">
    <name type="scientific">Trichonephila clavata</name>
    <name type="common">Joro spider</name>
    <name type="synonym">Nephila clavata</name>
    <dbReference type="NCBI Taxonomy" id="2740835"/>
    <lineage>
        <taxon>Eukaryota</taxon>
        <taxon>Metazoa</taxon>
        <taxon>Ecdysozoa</taxon>
        <taxon>Arthropoda</taxon>
        <taxon>Chelicerata</taxon>
        <taxon>Arachnida</taxon>
        <taxon>Araneae</taxon>
        <taxon>Araneomorphae</taxon>
        <taxon>Entelegynae</taxon>
        <taxon>Araneoidea</taxon>
        <taxon>Nephilidae</taxon>
        <taxon>Trichonephila</taxon>
    </lineage>
</organism>
<evidence type="ECO:0000256" key="1">
    <source>
        <dbReference type="SAM" id="MobiDB-lite"/>
    </source>
</evidence>
<reference evidence="2" key="1">
    <citation type="submission" date="2020-07" db="EMBL/GenBank/DDBJ databases">
        <title>Multicomponent nature underlies the extraordinary mechanical properties of spider dragline silk.</title>
        <authorList>
            <person name="Kono N."/>
            <person name="Nakamura H."/>
            <person name="Mori M."/>
            <person name="Yoshida Y."/>
            <person name="Ohtoshi R."/>
            <person name="Malay A.D."/>
            <person name="Moran D.A.P."/>
            <person name="Tomita M."/>
            <person name="Numata K."/>
            <person name="Arakawa K."/>
        </authorList>
    </citation>
    <scope>NUCLEOTIDE SEQUENCE</scope>
</reference>
<protein>
    <submittedName>
        <fullName evidence="2">Uncharacterized protein</fullName>
    </submittedName>
</protein>
<comment type="caution">
    <text evidence="2">The sequence shown here is derived from an EMBL/GenBank/DDBJ whole genome shotgun (WGS) entry which is preliminary data.</text>
</comment>
<name>A0A8X6M229_TRICU</name>
<sequence length="105" mass="11400">MDIRVCFGEELASQRVGQDTLRIHSDLHLNNFAIEGKTRPFLQLNGTMVIEQMAAVMKRGKGPLTRNPGPSGPTQQRGGSPLPRQRRSGMSGGMRILGVGFVARG</sequence>
<keyword evidence="3" id="KW-1185">Reference proteome</keyword>
<dbReference type="AlphaFoldDB" id="A0A8X6M229"/>
<feature type="region of interest" description="Disordered" evidence="1">
    <location>
        <begin position="58"/>
        <end position="97"/>
    </location>
</feature>
<dbReference type="Proteomes" id="UP000887116">
    <property type="component" value="Unassembled WGS sequence"/>
</dbReference>
<evidence type="ECO:0000313" key="2">
    <source>
        <dbReference type="EMBL" id="GFR31256.1"/>
    </source>
</evidence>
<gene>
    <name evidence="2" type="ORF">TNCT_323671</name>
</gene>
<dbReference type="OrthoDB" id="10494311at2759"/>
<dbReference type="EMBL" id="BMAO01039409">
    <property type="protein sequence ID" value="GFR31256.1"/>
    <property type="molecule type" value="Genomic_DNA"/>
</dbReference>